<reference evidence="1 2" key="1">
    <citation type="submission" date="2023-04" db="EMBL/GenBank/DDBJ databases">
        <title>Antarctic isolates genomes.</title>
        <authorList>
            <person name="Dimov S.G."/>
        </authorList>
    </citation>
    <scope>NUCLEOTIDE SEQUENCE [LARGE SCALE GENOMIC DNA]</scope>
    <source>
        <strain evidence="1 2">AL19</strain>
    </source>
</reference>
<keyword evidence="2" id="KW-1185">Reference proteome</keyword>
<dbReference type="PANTHER" id="PTHR43358">
    <property type="entry name" value="ALPHA/BETA-HYDROLASE"/>
    <property type="match status" value="1"/>
</dbReference>
<accession>A0ABT6R3S4</accession>
<proteinExistence type="predicted"/>
<evidence type="ECO:0000313" key="1">
    <source>
        <dbReference type="EMBL" id="MDI3235458.1"/>
    </source>
</evidence>
<dbReference type="RefSeq" id="WP_026831449.1">
    <property type="nucleotide sequence ID" value="NZ_JANJYY010000023.1"/>
</dbReference>
<name>A0ABT6R3S4_9BACL</name>
<sequence length="311" mass="34564">MRRWLVVILIIVLGVVGLILYDGYRMQQTLTGQSGASGLVSGFETEKTNDETSDGRWFARQDVEQKNWTTDGLTRVGQYLPAVKASEKTVIVVPDDTRFGSTLTYPLIRLYHEQLGYNVFVPARQGIAPSTGTLNYGWIDRLDLINWTNQLIEETGTQHVLYHGVGVGGATALLAAGETTVPKQVKVVIAEGSYARLDDWFHALAKANLSYPAGPSLAAASIFNKMQQDFFYGDVSVTRQTSQIRIPALFIHGTDDTIVPSRMVYELYQAKPGIKQLYPVRGAGHGETYSTNPENYEKRLRLFVQPFLEAP</sequence>
<dbReference type="Gene3D" id="3.40.50.1820">
    <property type="entry name" value="alpha/beta hydrolase"/>
    <property type="match status" value="1"/>
</dbReference>
<dbReference type="Proteomes" id="UP001243286">
    <property type="component" value="Unassembled WGS sequence"/>
</dbReference>
<protein>
    <submittedName>
        <fullName evidence="1">Alpha/beta hydrolase</fullName>
    </submittedName>
</protein>
<keyword evidence="1" id="KW-0378">Hydrolase</keyword>
<dbReference type="InterPro" id="IPR052920">
    <property type="entry name" value="DNA-binding_regulatory"/>
</dbReference>
<organism evidence="1 2">
    <name type="scientific">Exiguobacterium antarcticum</name>
    <dbReference type="NCBI Taxonomy" id="132920"/>
    <lineage>
        <taxon>Bacteria</taxon>
        <taxon>Bacillati</taxon>
        <taxon>Bacillota</taxon>
        <taxon>Bacilli</taxon>
        <taxon>Bacillales</taxon>
        <taxon>Bacillales Family XII. Incertae Sedis</taxon>
        <taxon>Exiguobacterium</taxon>
    </lineage>
</organism>
<dbReference type="EMBL" id="JASBQV010000016">
    <property type="protein sequence ID" value="MDI3235458.1"/>
    <property type="molecule type" value="Genomic_DNA"/>
</dbReference>
<evidence type="ECO:0000313" key="2">
    <source>
        <dbReference type="Proteomes" id="UP001243286"/>
    </source>
</evidence>
<dbReference type="InterPro" id="IPR029058">
    <property type="entry name" value="AB_hydrolase_fold"/>
</dbReference>
<dbReference type="PANTHER" id="PTHR43358:SF4">
    <property type="entry name" value="ALPHA_BETA HYDROLASE FOLD-1 DOMAIN-CONTAINING PROTEIN"/>
    <property type="match status" value="1"/>
</dbReference>
<gene>
    <name evidence="1" type="ORF">QK289_10595</name>
</gene>
<dbReference type="GO" id="GO:0016787">
    <property type="term" value="F:hydrolase activity"/>
    <property type="evidence" value="ECO:0007669"/>
    <property type="project" value="UniProtKB-KW"/>
</dbReference>
<comment type="caution">
    <text evidence="1">The sequence shown here is derived from an EMBL/GenBank/DDBJ whole genome shotgun (WGS) entry which is preliminary data.</text>
</comment>
<dbReference type="SUPFAM" id="SSF53474">
    <property type="entry name" value="alpha/beta-Hydrolases"/>
    <property type="match status" value="1"/>
</dbReference>